<evidence type="ECO:0000256" key="3">
    <source>
        <dbReference type="ARBA" id="ARBA00047960"/>
    </source>
</evidence>
<keyword evidence="7" id="KW-1185">Reference proteome</keyword>
<organism evidence="6 7">
    <name type="scientific">Taxus chinensis</name>
    <name type="common">Chinese yew</name>
    <name type="synonym">Taxus wallichiana var. chinensis</name>
    <dbReference type="NCBI Taxonomy" id="29808"/>
    <lineage>
        <taxon>Eukaryota</taxon>
        <taxon>Viridiplantae</taxon>
        <taxon>Streptophyta</taxon>
        <taxon>Embryophyta</taxon>
        <taxon>Tracheophyta</taxon>
        <taxon>Spermatophyta</taxon>
        <taxon>Pinopsida</taxon>
        <taxon>Pinidae</taxon>
        <taxon>Conifers II</taxon>
        <taxon>Cupressales</taxon>
        <taxon>Taxaceae</taxon>
        <taxon>Taxus</taxon>
    </lineage>
</organism>
<dbReference type="SFLD" id="SFLDS00019">
    <property type="entry name" value="Glutathione_Transferase_(cytos"/>
    <property type="match status" value="1"/>
</dbReference>
<evidence type="ECO:0000313" key="6">
    <source>
        <dbReference type="EMBL" id="KAH9289749.1"/>
    </source>
</evidence>
<dbReference type="GO" id="GO:0005737">
    <property type="term" value="C:cytoplasm"/>
    <property type="evidence" value="ECO:0007669"/>
    <property type="project" value="TreeGrafter"/>
</dbReference>
<dbReference type="EMBL" id="JAHRHJ020003813">
    <property type="protein sequence ID" value="KAH9289749.1"/>
    <property type="molecule type" value="Genomic_DNA"/>
</dbReference>
<feature type="domain" description="GST C-terminal" evidence="5">
    <location>
        <begin position="89"/>
        <end position="227"/>
    </location>
</feature>
<dbReference type="InterPro" id="IPR004045">
    <property type="entry name" value="Glutathione_S-Trfase_N"/>
</dbReference>
<name>A0AA38F2A7_TAXCH</name>
<dbReference type="GO" id="GO:0006749">
    <property type="term" value="P:glutathione metabolic process"/>
    <property type="evidence" value="ECO:0007669"/>
    <property type="project" value="InterPro"/>
</dbReference>
<evidence type="ECO:0000256" key="2">
    <source>
        <dbReference type="ARBA" id="ARBA00022679"/>
    </source>
</evidence>
<dbReference type="Gene3D" id="1.20.1050.10">
    <property type="match status" value="1"/>
</dbReference>
<evidence type="ECO:0000256" key="1">
    <source>
        <dbReference type="ARBA" id="ARBA00012452"/>
    </source>
</evidence>
<keyword evidence="2" id="KW-0808">Transferase</keyword>
<evidence type="ECO:0000259" key="5">
    <source>
        <dbReference type="PROSITE" id="PS50405"/>
    </source>
</evidence>
<dbReference type="CDD" id="cd03058">
    <property type="entry name" value="GST_N_Tau"/>
    <property type="match status" value="1"/>
</dbReference>
<protein>
    <recommendedName>
        <fullName evidence="1">glutathione transferase</fullName>
        <ecNumber evidence="1">2.5.1.18</ecNumber>
    </recommendedName>
</protein>
<dbReference type="CDD" id="cd03185">
    <property type="entry name" value="GST_C_Tau"/>
    <property type="match status" value="1"/>
</dbReference>
<dbReference type="SFLD" id="SFLDG01152">
    <property type="entry name" value="Main.3:_Omega-_and_Tau-like"/>
    <property type="match status" value="1"/>
</dbReference>
<dbReference type="PANTHER" id="PTHR11260:SF676">
    <property type="entry name" value="GLUTATHIONE S-TRANSFERASE U8"/>
    <property type="match status" value="1"/>
</dbReference>
<dbReference type="InterPro" id="IPR045073">
    <property type="entry name" value="Omega/Tau-like"/>
</dbReference>
<dbReference type="InterPro" id="IPR036249">
    <property type="entry name" value="Thioredoxin-like_sf"/>
</dbReference>
<sequence length="230" mass="26160">MKKELVRLLSLWASPYGLRVQLALKAKGIEYQYIAEDNKNKSELLLSSNPVYKKVPVLIHNETPICESLIIIEYIDETWPAPPPLLPSHPYDRYLVRFWSNFIDQKLIEVMGPVFSGITAENKSVVWKKGQDEFAQMAITIERGAAEMELRGLIYVEGKTCLGYMDLCFAPYVALFGAVEELFGLKLPGSEKCPKLQKWIQNLLTNEEVKLTLPDVDKIVKHIKEAFGAE</sequence>
<gene>
    <name evidence="6" type="ORF">KI387_033866</name>
</gene>
<dbReference type="Pfam" id="PF02798">
    <property type="entry name" value="GST_N"/>
    <property type="match status" value="1"/>
</dbReference>
<reference evidence="6 7" key="1">
    <citation type="journal article" date="2021" name="Nat. Plants">
        <title>The Taxus genome provides insights into paclitaxel biosynthesis.</title>
        <authorList>
            <person name="Xiong X."/>
            <person name="Gou J."/>
            <person name="Liao Q."/>
            <person name="Li Y."/>
            <person name="Zhou Q."/>
            <person name="Bi G."/>
            <person name="Li C."/>
            <person name="Du R."/>
            <person name="Wang X."/>
            <person name="Sun T."/>
            <person name="Guo L."/>
            <person name="Liang H."/>
            <person name="Lu P."/>
            <person name="Wu Y."/>
            <person name="Zhang Z."/>
            <person name="Ro D.K."/>
            <person name="Shang Y."/>
            <person name="Huang S."/>
            <person name="Yan J."/>
        </authorList>
    </citation>
    <scope>NUCLEOTIDE SEQUENCE [LARGE SCALE GENOMIC DNA]</scope>
    <source>
        <strain evidence="6">Ta-2019</strain>
    </source>
</reference>
<feature type="domain" description="GST N-terminal" evidence="4">
    <location>
        <begin position="4"/>
        <end position="83"/>
    </location>
</feature>
<dbReference type="Gene3D" id="3.40.30.10">
    <property type="entry name" value="Glutaredoxin"/>
    <property type="match status" value="1"/>
</dbReference>
<comment type="caution">
    <text evidence="6">The sequence shown here is derived from an EMBL/GenBank/DDBJ whole genome shotgun (WGS) entry which is preliminary data.</text>
</comment>
<evidence type="ECO:0000313" key="7">
    <source>
        <dbReference type="Proteomes" id="UP000824469"/>
    </source>
</evidence>
<dbReference type="Proteomes" id="UP000824469">
    <property type="component" value="Unassembled WGS sequence"/>
</dbReference>
<dbReference type="SFLD" id="SFLDG00358">
    <property type="entry name" value="Main_(cytGST)"/>
    <property type="match status" value="1"/>
</dbReference>
<dbReference type="SUPFAM" id="SSF47616">
    <property type="entry name" value="GST C-terminal domain-like"/>
    <property type="match status" value="1"/>
</dbReference>
<dbReference type="SUPFAM" id="SSF52833">
    <property type="entry name" value="Thioredoxin-like"/>
    <property type="match status" value="1"/>
</dbReference>
<dbReference type="InterPro" id="IPR045074">
    <property type="entry name" value="GST_C_Tau"/>
</dbReference>
<dbReference type="PANTHER" id="PTHR11260">
    <property type="entry name" value="GLUTATHIONE S-TRANSFERASE, GST, SUPERFAMILY, GST DOMAIN CONTAINING"/>
    <property type="match status" value="1"/>
</dbReference>
<dbReference type="FunFam" id="3.40.30.10:FF:000014">
    <property type="entry name" value="Tau class glutathione S-transferase"/>
    <property type="match status" value="1"/>
</dbReference>
<evidence type="ECO:0000259" key="4">
    <source>
        <dbReference type="PROSITE" id="PS50404"/>
    </source>
</evidence>
<proteinExistence type="predicted"/>
<comment type="catalytic activity">
    <reaction evidence="3">
        <text>RX + glutathione = an S-substituted glutathione + a halide anion + H(+)</text>
        <dbReference type="Rhea" id="RHEA:16437"/>
        <dbReference type="ChEBI" id="CHEBI:15378"/>
        <dbReference type="ChEBI" id="CHEBI:16042"/>
        <dbReference type="ChEBI" id="CHEBI:17792"/>
        <dbReference type="ChEBI" id="CHEBI:57925"/>
        <dbReference type="ChEBI" id="CHEBI:90779"/>
        <dbReference type="EC" id="2.5.1.18"/>
    </reaction>
</comment>
<dbReference type="EC" id="2.5.1.18" evidence="1"/>
<dbReference type="InterPro" id="IPR010987">
    <property type="entry name" value="Glutathione-S-Trfase_C-like"/>
</dbReference>
<dbReference type="PROSITE" id="PS50404">
    <property type="entry name" value="GST_NTER"/>
    <property type="match status" value="1"/>
</dbReference>
<dbReference type="AlphaFoldDB" id="A0AA38F2A7"/>
<dbReference type="PROSITE" id="PS50405">
    <property type="entry name" value="GST_CTER"/>
    <property type="match status" value="1"/>
</dbReference>
<accession>A0AA38F2A7</accession>
<dbReference type="InterPro" id="IPR040079">
    <property type="entry name" value="Glutathione_S-Trfase"/>
</dbReference>
<dbReference type="InterPro" id="IPR036282">
    <property type="entry name" value="Glutathione-S-Trfase_C_sf"/>
</dbReference>
<dbReference type="GO" id="GO:0004364">
    <property type="term" value="F:glutathione transferase activity"/>
    <property type="evidence" value="ECO:0007669"/>
    <property type="project" value="UniProtKB-EC"/>
</dbReference>